<gene>
    <name evidence="1" type="ORF">DPMN_112386</name>
</gene>
<dbReference type="EMBL" id="JAIWYP010000004">
    <property type="protein sequence ID" value="KAH3838968.1"/>
    <property type="molecule type" value="Genomic_DNA"/>
</dbReference>
<comment type="caution">
    <text evidence="1">The sequence shown here is derived from an EMBL/GenBank/DDBJ whole genome shotgun (WGS) entry which is preliminary data.</text>
</comment>
<accession>A0A9D4KG95</accession>
<organism evidence="1 2">
    <name type="scientific">Dreissena polymorpha</name>
    <name type="common">Zebra mussel</name>
    <name type="synonym">Mytilus polymorpha</name>
    <dbReference type="NCBI Taxonomy" id="45954"/>
    <lineage>
        <taxon>Eukaryota</taxon>
        <taxon>Metazoa</taxon>
        <taxon>Spiralia</taxon>
        <taxon>Lophotrochozoa</taxon>
        <taxon>Mollusca</taxon>
        <taxon>Bivalvia</taxon>
        <taxon>Autobranchia</taxon>
        <taxon>Heteroconchia</taxon>
        <taxon>Euheterodonta</taxon>
        <taxon>Imparidentia</taxon>
        <taxon>Neoheterodontei</taxon>
        <taxon>Myida</taxon>
        <taxon>Dreissenoidea</taxon>
        <taxon>Dreissenidae</taxon>
        <taxon>Dreissena</taxon>
    </lineage>
</organism>
<proteinExistence type="predicted"/>
<reference evidence="1" key="2">
    <citation type="submission" date="2020-11" db="EMBL/GenBank/DDBJ databases">
        <authorList>
            <person name="McCartney M.A."/>
            <person name="Auch B."/>
            <person name="Kono T."/>
            <person name="Mallez S."/>
            <person name="Becker A."/>
            <person name="Gohl D.M."/>
            <person name="Silverstein K.A.T."/>
            <person name="Koren S."/>
            <person name="Bechman K.B."/>
            <person name="Herman A."/>
            <person name="Abrahante J.E."/>
            <person name="Garbe J."/>
        </authorList>
    </citation>
    <scope>NUCLEOTIDE SEQUENCE</scope>
    <source>
        <strain evidence="1">Duluth1</strain>
        <tissue evidence="1">Whole animal</tissue>
    </source>
</reference>
<name>A0A9D4KG95_DREPO</name>
<dbReference type="AlphaFoldDB" id="A0A9D4KG95"/>
<evidence type="ECO:0000313" key="2">
    <source>
        <dbReference type="Proteomes" id="UP000828390"/>
    </source>
</evidence>
<keyword evidence="2" id="KW-1185">Reference proteome</keyword>
<dbReference type="Proteomes" id="UP000828390">
    <property type="component" value="Unassembled WGS sequence"/>
</dbReference>
<protein>
    <submittedName>
        <fullName evidence="1">Uncharacterized protein</fullName>
    </submittedName>
</protein>
<reference evidence="1" key="1">
    <citation type="journal article" date="2019" name="bioRxiv">
        <title>The Genome of the Zebra Mussel, Dreissena polymorpha: A Resource for Invasive Species Research.</title>
        <authorList>
            <person name="McCartney M.A."/>
            <person name="Auch B."/>
            <person name="Kono T."/>
            <person name="Mallez S."/>
            <person name="Zhang Y."/>
            <person name="Obille A."/>
            <person name="Becker A."/>
            <person name="Abrahante J.E."/>
            <person name="Garbe J."/>
            <person name="Badalamenti J.P."/>
            <person name="Herman A."/>
            <person name="Mangelson H."/>
            <person name="Liachko I."/>
            <person name="Sullivan S."/>
            <person name="Sone E.D."/>
            <person name="Koren S."/>
            <person name="Silverstein K.A.T."/>
            <person name="Beckman K.B."/>
            <person name="Gohl D.M."/>
        </authorList>
    </citation>
    <scope>NUCLEOTIDE SEQUENCE</scope>
    <source>
        <strain evidence="1">Duluth1</strain>
        <tissue evidence="1">Whole animal</tissue>
    </source>
</reference>
<sequence length="86" mass="9846">MTKRLAETTRAQNYRYCQVPTTLTQDESGIIAADLTVDYCVNQGTTTMTVGLCIVDDSIEEIKWFREDMKCSTDRKQTTMIPDQTR</sequence>
<evidence type="ECO:0000313" key="1">
    <source>
        <dbReference type="EMBL" id="KAH3838968.1"/>
    </source>
</evidence>